<dbReference type="RefSeq" id="WP_076608009.1">
    <property type="nucleotide sequence ID" value="NZ_FTNR01000002.1"/>
</dbReference>
<proteinExistence type="predicted"/>
<reference evidence="2" key="1">
    <citation type="submission" date="2017-01" db="EMBL/GenBank/DDBJ databases">
        <authorList>
            <person name="Varghese N."/>
            <person name="Submissions S."/>
        </authorList>
    </citation>
    <scope>NUCLEOTIDE SEQUENCE [LARGE SCALE GENOMIC DNA]</scope>
    <source>
        <strain evidence="2">type strain: HArc-</strain>
    </source>
</reference>
<accession>A0A1N7DKT3</accession>
<dbReference type="STRING" id="308853.SAMN05421752_102327"/>
<dbReference type="Pfam" id="PF12900">
    <property type="entry name" value="Pyridox_ox_2"/>
    <property type="match status" value="1"/>
</dbReference>
<organism evidence="1 2">
    <name type="scientific">Natronorubrum thiooxidans</name>
    <dbReference type="NCBI Taxonomy" id="308853"/>
    <lineage>
        <taxon>Archaea</taxon>
        <taxon>Methanobacteriati</taxon>
        <taxon>Methanobacteriota</taxon>
        <taxon>Stenosarchaea group</taxon>
        <taxon>Halobacteria</taxon>
        <taxon>Halobacteriales</taxon>
        <taxon>Natrialbaceae</taxon>
        <taxon>Natronorubrum</taxon>
    </lineage>
</organism>
<gene>
    <name evidence="1" type="ORF">SAMN05421752_102327</name>
</gene>
<dbReference type="Gene3D" id="2.30.110.10">
    <property type="entry name" value="Electron Transport, Fmn-binding Protein, Chain A"/>
    <property type="match status" value="1"/>
</dbReference>
<dbReference type="AlphaFoldDB" id="A0A1N7DKT3"/>
<dbReference type="SUPFAM" id="SSF50475">
    <property type="entry name" value="FMN-binding split barrel"/>
    <property type="match status" value="1"/>
</dbReference>
<dbReference type="InterPro" id="IPR012349">
    <property type="entry name" value="Split_barrel_FMN-bd"/>
</dbReference>
<name>A0A1N7DKT3_9EURY</name>
<dbReference type="OrthoDB" id="953at2157"/>
<evidence type="ECO:0000313" key="1">
    <source>
        <dbReference type="EMBL" id="SIR76378.1"/>
    </source>
</evidence>
<dbReference type="EMBL" id="FTNR01000002">
    <property type="protein sequence ID" value="SIR76378.1"/>
    <property type="molecule type" value="Genomic_DNA"/>
</dbReference>
<sequence length="146" mass="16208">MTGLRWVQLSEQERNEFLGTGGIGVLSFATSGDEPPASFPVSYGYYDDAEDFYFRLSFPPGSTKETVIDNPVSFVTYAEGDDGWRSVVAAGTLEELTELPHESVAVQGMWAVEIPTVDVFDRPRSEITFHDFRLDPETVSGRKETS</sequence>
<dbReference type="InterPro" id="IPR024747">
    <property type="entry name" value="Pyridox_Oxase-rel"/>
</dbReference>
<keyword evidence="2" id="KW-1185">Reference proteome</keyword>
<dbReference type="Proteomes" id="UP000185936">
    <property type="component" value="Unassembled WGS sequence"/>
</dbReference>
<evidence type="ECO:0000313" key="2">
    <source>
        <dbReference type="Proteomes" id="UP000185936"/>
    </source>
</evidence>
<protein>
    <recommendedName>
        <fullName evidence="3">Nitroimidazol reductase NimA, pyridoxamine 5'-phosphate oxidase superfamily</fullName>
    </recommendedName>
</protein>
<evidence type="ECO:0008006" key="3">
    <source>
        <dbReference type="Google" id="ProtNLM"/>
    </source>
</evidence>